<reference evidence="8 9" key="1">
    <citation type="submission" date="2018-06" db="EMBL/GenBank/DDBJ databases">
        <authorList>
            <consortium name="Pathogen Informatics"/>
            <person name="Doyle S."/>
        </authorList>
    </citation>
    <scope>NUCLEOTIDE SEQUENCE [LARGE SCALE GENOMIC DNA]</scope>
    <source>
        <strain evidence="8 9">NCTC12092</strain>
    </source>
</reference>
<dbReference type="EMBL" id="UHFF01000002">
    <property type="protein sequence ID" value="SUN45150.1"/>
    <property type="molecule type" value="Genomic_DNA"/>
</dbReference>
<comment type="subunit">
    <text evidence="2 7">Heterotrimer of A, B and C subunits.</text>
</comment>
<keyword evidence="8" id="KW-0808">Transferase</keyword>
<protein>
    <recommendedName>
        <fullName evidence="7">Aspartyl/glutamyl-tRNA(Asn/Gln) amidotransferase subunit C</fullName>
        <shortName evidence="7">Asp/Glu-ADT subunit C</shortName>
        <ecNumber evidence="7">6.3.5.-</ecNumber>
    </recommendedName>
</protein>
<dbReference type="Proteomes" id="UP000254461">
    <property type="component" value="Unassembled WGS sequence"/>
</dbReference>
<dbReference type="GO" id="GO:0016740">
    <property type="term" value="F:transferase activity"/>
    <property type="evidence" value="ECO:0007669"/>
    <property type="project" value="UniProtKB-KW"/>
</dbReference>
<evidence type="ECO:0000256" key="7">
    <source>
        <dbReference type="HAMAP-Rule" id="MF_00122"/>
    </source>
</evidence>
<keyword evidence="7" id="KW-0547">Nucleotide-binding</keyword>
<dbReference type="EC" id="6.3.5.-" evidence="7"/>
<evidence type="ECO:0000256" key="5">
    <source>
        <dbReference type="ARBA" id="ARBA00047380"/>
    </source>
</evidence>
<keyword evidence="7" id="KW-0067">ATP-binding</keyword>
<dbReference type="GO" id="GO:0006412">
    <property type="term" value="P:translation"/>
    <property type="evidence" value="ECO:0007669"/>
    <property type="project" value="UniProtKB-UniRule"/>
</dbReference>
<dbReference type="Pfam" id="PF02686">
    <property type="entry name" value="GatC"/>
    <property type="match status" value="1"/>
</dbReference>
<evidence type="ECO:0000256" key="4">
    <source>
        <dbReference type="ARBA" id="ARBA00024799"/>
    </source>
</evidence>
<comment type="similarity">
    <text evidence="1 7">Belongs to the GatC family.</text>
</comment>
<keyword evidence="3 7" id="KW-0436">Ligase</keyword>
<dbReference type="SUPFAM" id="SSF141000">
    <property type="entry name" value="Glu-tRNAGln amidotransferase C subunit"/>
    <property type="match status" value="1"/>
</dbReference>
<dbReference type="GO" id="GO:0070681">
    <property type="term" value="P:glutaminyl-tRNAGln biosynthesis via transamidation"/>
    <property type="evidence" value="ECO:0007669"/>
    <property type="project" value="TreeGrafter"/>
</dbReference>
<evidence type="ECO:0000256" key="2">
    <source>
        <dbReference type="ARBA" id="ARBA00011123"/>
    </source>
</evidence>
<dbReference type="NCBIfam" id="TIGR00135">
    <property type="entry name" value="gatC"/>
    <property type="match status" value="1"/>
</dbReference>
<sequence>MKISEEEVRHVAALSKLSFSESETTEFATTLSKIVDMVELLNEVDTTGVAITTTMADKKNVMRADIAEAGVDRKLLFQNVPEKENHFIKVPAILDDGGDA</sequence>
<dbReference type="GO" id="GO:0050567">
    <property type="term" value="F:glutaminyl-tRNA synthase (glutamine-hydrolyzing) activity"/>
    <property type="evidence" value="ECO:0007669"/>
    <property type="project" value="UniProtKB-UniRule"/>
</dbReference>
<dbReference type="InterPro" id="IPR003837">
    <property type="entry name" value="GatC"/>
</dbReference>
<dbReference type="GO" id="GO:0050566">
    <property type="term" value="F:asparaginyl-tRNA synthase (glutamine-hydrolyzing) activity"/>
    <property type="evidence" value="ECO:0007669"/>
    <property type="project" value="RHEA"/>
</dbReference>
<keyword evidence="7" id="KW-0648">Protein biosynthesis</keyword>
<dbReference type="PANTHER" id="PTHR15004">
    <property type="entry name" value="GLUTAMYL-TRNA(GLN) AMIDOTRANSFERASE SUBUNIT C, MITOCHONDRIAL"/>
    <property type="match status" value="1"/>
</dbReference>
<evidence type="ECO:0000256" key="3">
    <source>
        <dbReference type="ARBA" id="ARBA00022598"/>
    </source>
</evidence>
<evidence type="ECO:0000256" key="1">
    <source>
        <dbReference type="ARBA" id="ARBA00010757"/>
    </source>
</evidence>
<comment type="catalytic activity">
    <reaction evidence="5 7">
        <text>L-aspartyl-tRNA(Asn) + L-glutamine + ATP + H2O = L-asparaginyl-tRNA(Asn) + L-glutamate + ADP + phosphate + 2 H(+)</text>
        <dbReference type="Rhea" id="RHEA:14513"/>
        <dbReference type="Rhea" id="RHEA-COMP:9674"/>
        <dbReference type="Rhea" id="RHEA-COMP:9677"/>
        <dbReference type="ChEBI" id="CHEBI:15377"/>
        <dbReference type="ChEBI" id="CHEBI:15378"/>
        <dbReference type="ChEBI" id="CHEBI:29985"/>
        <dbReference type="ChEBI" id="CHEBI:30616"/>
        <dbReference type="ChEBI" id="CHEBI:43474"/>
        <dbReference type="ChEBI" id="CHEBI:58359"/>
        <dbReference type="ChEBI" id="CHEBI:78515"/>
        <dbReference type="ChEBI" id="CHEBI:78516"/>
        <dbReference type="ChEBI" id="CHEBI:456216"/>
    </reaction>
</comment>
<comment type="catalytic activity">
    <reaction evidence="6 7">
        <text>L-glutamyl-tRNA(Gln) + L-glutamine + ATP + H2O = L-glutaminyl-tRNA(Gln) + L-glutamate + ADP + phosphate + H(+)</text>
        <dbReference type="Rhea" id="RHEA:17521"/>
        <dbReference type="Rhea" id="RHEA-COMP:9681"/>
        <dbReference type="Rhea" id="RHEA-COMP:9684"/>
        <dbReference type="ChEBI" id="CHEBI:15377"/>
        <dbReference type="ChEBI" id="CHEBI:15378"/>
        <dbReference type="ChEBI" id="CHEBI:29985"/>
        <dbReference type="ChEBI" id="CHEBI:30616"/>
        <dbReference type="ChEBI" id="CHEBI:43474"/>
        <dbReference type="ChEBI" id="CHEBI:58359"/>
        <dbReference type="ChEBI" id="CHEBI:78520"/>
        <dbReference type="ChEBI" id="CHEBI:78521"/>
        <dbReference type="ChEBI" id="CHEBI:456216"/>
    </reaction>
</comment>
<dbReference type="GO" id="GO:0005524">
    <property type="term" value="F:ATP binding"/>
    <property type="evidence" value="ECO:0007669"/>
    <property type="project" value="UniProtKB-KW"/>
</dbReference>
<dbReference type="RefSeq" id="WP_043052757.1">
    <property type="nucleotide sequence ID" value="NZ_UHFF01000002.1"/>
</dbReference>
<dbReference type="AlphaFoldDB" id="A0A380JMX7"/>
<dbReference type="GeneID" id="83704270"/>
<proteinExistence type="inferred from homology"/>
<accession>A0A380JMX7</accession>
<dbReference type="PANTHER" id="PTHR15004:SF0">
    <property type="entry name" value="GLUTAMYL-TRNA(GLN) AMIDOTRANSFERASE SUBUNIT C, MITOCHONDRIAL"/>
    <property type="match status" value="1"/>
</dbReference>
<name>A0A380JMX7_9STRE</name>
<comment type="function">
    <text evidence="4 7">Allows the formation of correctly charged Asn-tRNA(Asn) or Gln-tRNA(Gln) through the transamidation of misacylated Asp-tRNA(Asn) or Glu-tRNA(Gln) in organisms which lack either or both of asparaginyl-tRNA or glutaminyl-tRNA synthetases. The reaction takes place in the presence of glutamine and ATP through an activated phospho-Asp-tRNA(Asn) or phospho-Glu-tRNA(Gln).</text>
</comment>
<evidence type="ECO:0000256" key="6">
    <source>
        <dbReference type="ARBA" id="ARBA00047913"/>
    </source>
</evidence>
<evidence type="ECO:0000313" key="8">
    <source>
        <dbReference type="EMBL" id="SUN45150.1"/>
    </source>
</evidence>
<dbReference type="HAMAP" id="MF_00122">
    <property type="entry name" value="GatC"/>
    <property type="match status" value="1"/>
</dbReference>
<dbReference type="InterPro" id="IPR036113">
    <property type="entry name" value="Asp/Glu-ADT_sf_sub_c"/>
</dbReference>
<dbReference type="GO" id="GO:0006450">
    <property type="term" value="P:regulation of translational fidelity"/>
    <property type="evidence" value="ECO:0007669"/>
    <property type="project" value="InterPro"/>
</dbReference>
<organism evidence="8 9">
    <name type="scientific">Streptococcus equi subsp. equi</name>
    <dbReference type="NCBI Taxonomy" id="148942"/>
    <lineage>
        <taxon>Bacteria</taxon>
        <taxon>Bacillati</taxon>
        <taxon>Bacillota</taxon>
        <taxon>Bacilli</taxon>
        <taxon>Lactobacillales</taxon>
        <taxon>Streptococcaceae</taxon>
        <taxon>Streptococcus</taxon>
    </lineage>
</organism>
<evidence type="ECO:0000313" key="9">
    <source>
        <dbReference type="Proteomes" id="UP000254461"/>
    </source>
</evidence>
<dbReference type="Gene3D" id="1.10.20.60">
    <property type="entry name" value="Glu-tRNAGln amidotransferase C subunit, N-terminal domain"/>
    <property type="match status" value="1"/>
</dbReference>
<gene>
    <name evidence="7 8" type="primary">gatC</name>
    <name evidence="8" type="ORF">NCTC12092_00378</name>
</gene>